<name>A0ABV1DM37_9FIRM</name>
<evidence type="ECO:0000256" key="2">
    <source>
        <dbReference type="ARBA" id="ARBA00023125"/>
    </source>
</evidence>
<dbReference type="Gene3D" id="1.10.443.10">
    <property type="entry name" value="Intergrase catalytic core"/>
    <property type="match status" value="1"/>
</dbReference>
<dbReference type="PROSITE" id="PS51900">
    <property type="entry name" value="CB"/>
    <property type="match status" value="1"/>
</dbReference>
<protein>
    <submittedName>
        <fullName evidence="8">Tyrosine-type recombinase/integrase</fullName>
    </submittedName>
</protein>
<keyword evidence="5" id="KW-0175">Coiled coil</keyword>
<evidence type="ECO:0000256" key="1">
    <source>
        <dbReference type="ARBA" id="ARBA00008857"/>
    </source>
</evidence>
<keyword evidence="2 4" id="KW-0238">DNA-binding</keyword>
<dbReference type="CDD" id="cd00397">
    <property type="entry name" value="DNA_BRE_C"/>
    <property type="match status" value="1"/>
</dbReference>
<dbReference type="PROSITE" id="PS51898">
    <property type="entry name" value="TYR_RECOMBINASE"/>
    <property type="match status" value="1"/>
</dbReference>
<evidence type="ECO:0000259" key="6">
    <source>
        <dbReference type="PROSITE" id="PS51898"/>
    </source>
</evidence>
<evidence type="ECO:0000256" key="5">
    <source>
        <dbReference type="SAM" id="Coils"/>
    </source>
</evidence>
<organism evidence="8 9">
    <name type="scientific">Blautia caccae</name>
    <dbReference type="NCBI Taxonomy" id="3133175"/>
    <lineage>
        <taxon>Bacteria</taxon>
        <taxon>Bacillati</taxon>
        <taxon>Bacillota</taxon>
        <taxon>Clostridia</taxon>
        <taxon>Lachnospirales</taxon>
        <taxon>Lachnospiraceae</taxon>
        <taxon>Blautia</taxon>
    </lineage>
</organism>
<dbReference type="PANTHER" id="PTHR30349">
    <property type="entry name" value="PHAGE INTEGRASE-RELATED"/>
    <property type="match status" value="1"/>
</dbReference>
<evidence type="ECO:0000313" key="9">
    <source>
        <dbReference type="Proteomes" id="UP001457898"/>
    </source>
</evidence>
<comment type="caution">
    <text evidence="8">The sequence shown here is derived from an EMBL/GenBank/DDBJ whole genome shotgun (WGS) entry which is preliminary data.</text>
</comment>
<comment type="similarity">
    <text evidence="1">Belongs to the 'phage' integrase family.</text>
</comment>
<dbReference type="Proteomes" id="UP001457898">
    <property type="component" value="Unassembled WGS sequence"/>
</dbReference>
<evidence type="ECO:0000259" key="7">
    <source>
        <dbReference type="PROSITE" id="PS51900"/>
    </source>
</evidence>
<feature type="domain" description="Tyr recombinase" evidence="6">
    <location>
        <begin position="292"/>
        <end position="490"/>
    </location>
</feature>
<proteinExistence type="inferred from homology"/>
<dbReference type="InterPro" id="IPR013762">
    <property type="entry name" value="Integrase-like_cat_sf"/>
</dbReference>
<dbReference type="Gene3D" id="1.10.150.130">
    <property type="match status" value="1"/>
</dbReference>
<keyword evidence="3" id="KW-0233">DNA recombination</keyword>
<dbReference type="InterPro" id="IPR050090">
    <property type="entry name" value="Tyrosine_recombinase_XerCD"/>
</dbReference>
<accession>A0ABV1DM37</accession>
<dbReference type="InterPro" id="IPR002104">
    <property type="entry name" value="Integrase_catalytic"/>
</dbReference>
<dbReference type="RefSeq" id="WP_148391670.1">
    <property type="nucleotide sequence ID" value="NZ_JBBMFP010000008.1"/>
</dbReference>
<evidence type="ECO:0000313" key="8">
    <source>
        <dbReference type="EMBL" id="MEQ2431441.1"/>
    </source>
</evidence>
<dbReference type="EMBL" id="JBBMFP010000008">
    <property type="protein sequence ID" value="MEQ2431441.1"/>
    <property type="molecule type" value="Genomic_DNA"/>
</dbReference>
<gene>
    <name evidence="8" type="ORF">WMO65_10540</name>
</gene>
<dbReference type="PANTHER" id="PTHR30349:SF64">
    <property type="entry name" value="PROPHAGE INTEGRASE INTD-RELATED"/>
    <property type="match status" value="1"/>
</dbReference>
<dbReference type="InterPro" id="IPR011010">
    <property type="entry name" value="DNA_brk_join_enz"/>
</dbReference>
<keyword evidence="9" id="KW-1185">Reference proteome</keyword>
<feature type="domain" description="Core-binding (CB)" evidence="7">
    <location>
        <begin position="193"/>
        <end position="274"/>
    </location>
</feature>
<dbReference type="SUPFAM" id="SSF56349">
    <property type="entry name" value="DNA breaking-rejoining enzymes"/>
    <property type="match status" value="1"/>
</dbReference>
<feature type="coiled-coil region" evidence="5">
    <location>
        <begin position="546"/>
        <end position="592"/>
    </location>
</feature>
<dbReference type="Pfam" id="PF00589">
    <property type="entry name" value="Phage_integrase"/>
    <property type="match status" value="1"/>
</dbReference>
<dbReference type="InterPro" id="IPR010998">
    <property type="entry name" value="Integrase_recombinase_N"/>
</dbReference>
<sequence>MAKIIDMAKSRKKPSIENAGKSCIACTTPQESKTLELLNKDTLELKSIPFKDVSKRFYKVVIDFTLIKNDTSRQQFRDLLFSIFCREIPYKRASDRIYYVLRLAGFMSNLDGITEIPDNNLRDLFNKYCDENHYAKDCKKIIITCKNTLLEMYDTRKGFERDTWDSSIFKVSDERVNKSSSEYNFYFRQIENVENREYAKKYIKYLLGCTEQSLSTVINYFSHICRFCDFIYPKSILDVTEKDFRKYLDFKKELSNDAYNHNISRIYGMYEYLTVEGIMKNPIPVDLGMCRKNKHKASDELVSEHVILQIFNNIHKAPFNYQLMYLINYCTGMRISDVCQLKIDCLYTDGKDGYFIRVNICQKMKKTIMNFIPKSLFEKIQEQIKIITALDYEEEYLFPSERKRNHPYNALTFRHNFKVLCNEWGITNEDGTLYNYTTHSYRRTISTDLYQNYNVPIVTIQKAVLWHKEIQMTLSYVKRPDEFRKMKADRYFSKAGATELSEWLKENLQDYILPNGVCGLSPKLGTCPAVDACLSCPHFMTSKKFLQIHKEQLEKIKIRLVIYEANNWTPNILTAKRQIEELEHIIQKIEEEEGVNASETIKVNTSTTNL</sequence>
<reference evidence="8 9" key="1">
    <citation type="submission" date="2024-03" db="EMBL/GenBank/DDBJ databases">
        <title>Human intestinal bacterial collection.</title>
        <authorList>
            <person name="Pauvert C."/>
            <person name="Hitch T.C.A."/>
            <person name="Clavel T."/>
        </authorList>
    </citation>
    <scope>NUCLEOTIDE SEQUENCE [LARGE SCALE GENOMIC DNA]</scope>
    <source>
        <strain evidence="8 9">CLA-SR-H028</strain>
    </source>
</reference>
<evidence type="ECO:0000256" key="3">
    <source>
        <dbReference type="ARBA" id="ARBA00023172"/>
    </source>
</evidence>
<evidence type="ECO:0000256" key="4">
    <source>
        <dbReference type="PROSITE-ProRule" id="PRU01248"/>
    </source>
</evidence>
<dbReference type="InterPro" id="IPR044068">
    <property type="entry name" value="CB"/>
</dbReference>